<keyword evidence="2" id="KW-1185">Reference proteome</keyword>
<protein>
    <submittedName>
        <fullName evidence="1">Uncharacterized protein</fullName>
    </submittedName>
</protein>
<sequence>MLTTRERNRGPVSATANTHKQIELIECRENNRAESRVLDKHLEALSGHPTTRPFLPHSTTTPFLTPQLLPSFLTHTLHNSSPPSSLTPQLLPSSLTPQLLPSSLTPQLVPSSSHTPQLVPFSLHSASCCWYVPSLFYL</sequence>
<evidence type="ECO:0000313" key="1">
    <source>
        <dbReference type="EMBL" id="KAK4295480.1"/>
    </source>
</evidence>
<accession>A0AAE1NUN0</accession>
<name>A0AAE1NUN0_9EUCA</name>
<gene>
    <name evidence="1" type="ORF">Pmani_031968</name>
</gene>
<evidence type="ECO:0000313" key="2">
    <source>
        <dbReference type="Proteomes" id="UP001292094"/>
    </source>
</evidence>
<proteinExistence type="predicted"/>
<dbReference type="AlphaFoldDB" id="A0AAE1NUN0"/>
<comment type="caution">
    <text evidence="1">The sequence shown here is derived from an EMBL/GenBank/DDBJ whole genome shotgun (WGS) entry which is preliminary data.</text>
</comment>
<dbReference type="Proteomes" id="UP001292094">
    <property type="component" value="Unassembled WGS sequence"/>
</dbReference>
<reference evidence="1" key="1">
    <citation type="submission" date="2023-11" db="EMBL/GenBank/DDBJ databases">
        <title>Genome assemblies of two species of porcelain crab, Petrolisthes cinctipes and Petrolisthes manimaculis (Anomura: Porcellanidae).</title>
        <authorList>
            <person name="Angst P."/>
        </authorList>
    </citation>
    <scope>NUCLEOTIDE SEQUENCE</scope>
    <source>
        <strain evidence="1">PB745_02</strain>
        <tissue evidence="1">Gill</tissue>
    </source>
</reference>
<dbReference type="EMBL" id="JAWZYT010004071">
    <property type="protein sequence ID" value="KAK4295480.1"/>
    <property type="molecule type" value="Genomic_DNA"/>
</dbReference>
<organism evidence="1 2">
    <name type="scientific">Petrolisthes manimaculis</name>
    <dbReference type="NCBI Taxonomy" id="1843537"/>
    <lineage>
        <taxon>Eukaryota</taxon>
        <taxon>Metazoa</taxon>
        <taxon>Ecdysozoa</taxon>
        <taxon>Arthropoda</taxon>
        <taxon>Crustacea</taxon>
        <taxon>Multicrustacea</taxon>
        <taxon>Malacostraca</taxon>
        <taxon>Eumalacostraca</taxon>
        <taxon>Eucarida</taxon>
        <taxon>Decapoda</taxon>
        <taxon>Pleocyemata</taxon>
        <taxon>Anomura</taxon>
        <taxon>Galatheoidea</taxon>
        <taxon>Porcellanidae</taxon>
        <taxon>Petrolisthes</taxon>
    </lineage>
</organism>